<dbReference type="RefSeq" id="XP_018040715.1">
    <property type="nucleotide sequence ID" value="XM_018186443.1"/>
</dbReference>
<reference evidence="1 2" key="1">
    <citation type="submission" date="2016-05" db="EMBL/GenBank/DDBJ databases">
        <title>Comparative analysis of secretome profiles of manganese(II)-oxidizing ascomycete fungi.</title>
        <authorList>
            <consortium name="DOE Joint Genome Institute"/>
            <person name="Zeiner C.A."/>
            <person name="Purvine S.O."/>
            <person name="Zink E.M."/>
            <person name="Wu S."/>
            <person name="Pasa-Tolic L."/>
            <person name="Chaput D.L."/>
            <person name="Haridas S."/>
            <person name="Grigoriev I.V."/>
            <person name="Santelli C.M."/>
            <person name="Hansel C.M."/>
        </authorList>
    </citation>
    <scope>NUCLEOTIDE SEQUENCE [LARGE SCALE GENOMIC DNA]</scope>
    <source>
        <strain evidence="1 2">AP3s5-JAC2a</strain>
    </source>
</reference>
<dbReference type="AlphaFoldDB" id="A0A177CTY0"/>
<organism evidence="1 2">
    <name type="scientific">Paraphaeosphaeria sporulosa</name>
    <dbReference type="NCBI Taxonomy" id="1460663"/>
    <lineage>
        <taxon>Eukaryota</taxon>
        <taxon>Fungi</taxon>
        <taxon>Dikarya</taxon>
        <taxon>Ascomycota</taxon>
        <taxon>Pezizomycotina</taxon>
        <taxon>Dothideomycetes</taxon>
        <taxon>Pleosporomycetidae</taxon>
        <taxon>Pleosporales</taxon>
        <taxon>Massarineae</taxon>
        <taxon>Didymosphaeriaceae</taxon>
        <taxon>Paraphaeosphaeria</taxon>
    </lineage>
</organism>
<evidence type="ECO:0000313" key="2">
    <source>
        <dbReference type="Proteomes" id="UP000077069"/>
    </source>
</evidence>
<keyword evidence="2" id="KW-1185">Reference proteome</keyword>
<sequence length="158" mass="17475">MAQASSVSGVTQADPHVQRSALIMEPLSLHSAEIMLAACRAVIANGEDVNAPDTLPHAGHNEGRPLDACLRQTHMTGKKSIMENLPVIELLLEHGADPRLFWRSVGIQNLPILQAKRYSINKEVTDEERAFWRYLLRLFEEAIVRIDAKKEAEAEGGA</sequence>
<accession>A0A177CTY0</accession>
<proteinExistence type="predicted"/>
<evidence type="ECO:0008006" key="3">
    <source>
        <dbReference type="Google" id="ProtNLM"/>
    </source>
</evidence>
<dbReference type="EMBL" id="KV441549">
    <property type="protein sequence ID" value="OAG10350.1"/>
    <property type="molecule type" value="Genomic_DNA"/>
</dbReference>
<dbReference type="OrthoDB" id="3666223at2759"/>
<dbReference type="InParanoid" id="A0A177CTY0"/>
<dbReference type="Proteomes" id="UP000077069">
    <property type="component" value="Unassembled WGS sequence"/>
</dbReference>
<evidence type="ECO:0000313" key="1">
    <source>
        <dbReference type="EMBL" id="OAG10350.1"/>
    </source>
</evidence>
<feature type="non-terminal residue" evidence="1">
    <location>
        <position position="1"/>
    </location>
</feature>
<protein>
    <recommendedName>
        <fullName evidence="3">Ankyrin</fullName>
    </recommendedName>
</protein>
<gene>
    <name evidence="1" type="ORF">CC84DRAFT_482272</name>
</gene>
<name>A0A177CTY0_9PLEO</name>
<dbReference type="GeneID" id="28769929"/>